<dbReference type="SUPFAM" id="SSF56091">
    <property type="entry name" value="DNA ligase/mRNA capping enzyme, catalytic domain"/>
    <property type="match status" value="1"/>
</dbReference>
<evidence type="ECO:0000256" key="6">
    <source>
        <dbReference type="ARBA" id="ARBA00022722"/>
    </source>
</evidence>
<evidence type="ECO:0000256" key="14">
    <source>
        <dbReference type="ARBA" id="ARBA00023125"/>
    </source>
</evidence>
<evidence type="ECO:0000256" key="18">
    <source>
        <dbReference type="ARBA" id="ARBA00023268"/>
    </source>
</evidence>
<comment type="similarity">
    <text evidence="21">In the C-terminal section; belongs to the ATP-dependent DNA ligase family.</text>
</comment>
<evidence type="ECO:0000313" key="25">
    <source>
        <dbReference type="Proteomes" id="UP000235653"/>
    </source>
</evidence>
<dbReference type="CDD" id="cd04861">
    <property type="entry name" value="LigD_Pol_like"/>
    <property type="match status" value="1"/>
</dbReference>
<gene>
    <name evidence="24" type="primary">ligD</name>
    <name evidence="24" type="ORF">JP09_000590</name>
</gene>
<dbReference type="GO" id="GO:0003910">
    <property type="term" value="F:DNA ligase (ATP) activity"/>
    <property type="evidence" value="ECO:0007669"/>
    <property type="project" value="UniProtKB-EC"/>
</dbReference>
<keyword evidence="14" id="KW-0238">DNA-binding</keyword>
<evidence type="ECO:0000256" key="2">
    <source>
        <dbReference type="ARBA" id="ARBA00012727"/>
    </source>
</evidence>
<dbReference type="Pfam" id="PF01068">
    <property type="entry name" value="DNA_ligase_A_M"/>
    <property type="match status" value="1"/>
</dbReference>
<dbReference type="GO" id="GO:0003887">
    <property type="term" value="F:DNA-directed DNA polymerase activity"/>
    <property type="evidence" value="ECO:0007669"/>
    <property type="project" value="UniProtKB-KW"/>
</dbReference>
<dbReference type="GO" id="GO:0005524">
    <property type="term" value="F:ATP binding"/>
    <property type="evidence" value="ECO:0007669"/>
    <property type="project" value="UniProtKB-KW"/>
</dbReference>
<evidence type="ECO:0000259" key="23">
    <source>
        <dbReference type="PROSITE" id="PS50160"/>
    </source>
</evidence>
<keyword evidence="7" id="KW-0479">Metal-binding</keyword>
<dbReference type="NCBIfam" id="TIGR02776">
    <property type="entry name" value="NHEJ_ligase_prk"/>
    <property type="match status" value="1"/>
</dbReference>
<dbReference type="InterPro" id="IPR012309">
    <property type="entry name" value="DNA_ligase_ATP-dep_C"/>
</dbReference>
<keyword evidence="17" id="KW-0464">Manganese</keyword>
<evidence type="ECO:0000256" key="13">
    <source>
        <dbReference type="ARBA" id="ARBA00022932"/>
    </source>
</evidence>
<evidence type="ECO:0000256" key="15">
    <source>
        <dbReference type="ARBA" id="ARBA00023172"/>
    </source>
</evidence>
<keyword evidence="15" id="KW-0233">DNA recombination</keyword>
<keyword evidence="4" id="KW-0808">Transferase</keyword>
<evidence type="ECO:0000256" key="4">
    <source>
        <dbReference type="ARBA" id="ARBA00022679"/>
    </source>
</evidence>
<dbReference type="InterPro" id="IPR012340">
    <property type="entry name" value="NA-bd_OB-fold"/>
</dbReference>
<dbReference type="GO" id="GO:0006281">
    <property type="term" value="P:DNA repair"/>
    <property type="evidence" value="ECO:0007669"/>
    <property type="project" value="UniProtKB-KW"/>
</dbReference>
<dbReference type="Gene3D" id="3.30.470.30">
    <property type="entry name" value="DNA ligase/mRNA capping enzyme"/>
    <property type="match status" value="1"/>
</dbReference>
<evidence type="ECO:0000256" key="3">
    <source>
        <dbReference type="ARBA" id="ARBA00022598"/>
    </source>
</evidence>
<keyword evidence="9" id="KW-0227">DNA damage</keyword>
<keyword evidence="6" id="KW-0540">Nuclease</keyword>
<evidence type="ECO:0000313" key="24">
    <source>
        <dbReference type="EMBL" id="PPD59208.1"/>
    </source>
</evidence>
<evidence type="ECO:0000256" key="8">
    <source>
        <dbReference type="ARBA" id="ARBA00022741"/>
    </source>
</evidence>
<feature type="domain" description="ATP-dependent DNA ligase family profile" evidence="23">
    <location>
        <begin position="126"/>
        <end position="249"/>
    </location>
</feature>
<evidence type="ECO:0000256" key="10">
    <source>
        <dbReference type="ARBA" id="ARBA00022801"/>
    </source>
</evidence>
<keyword evidence="18" id="KW-0511">Multifunctional enzyme</keyword>
<comment type="similarity">
    <text evidence="22">In the N-terminal section; belongs to the LigD polymerase family.</text>
</comment>
<name>A0A2P5PA68_9CHLR</name>
<dbReference type="EC" id="6.5.1.1" evidence="2"/>
<dbReference type="InterPro" id="IPR014143">
    <property type="entry name" value="NHEJ_ligase_prk"/>
</dbReference>
<evidence type="ECO:0000256" key="21">
    <source>
        <dbReference type="ARBA" id="ARBA00049981"/>
    </source>
</evidence>
<dbReference type="PROSITE" id="PS50160">
    <property type="entry name" value="DNA_LIGASE_A3"/>
    <property type="match status" value="1"/>
</dbReference>
<proteinExistence type="inferred from homology"/>
<organism evidence="24 25">
    <name type="scientific">Dehalogenimonas etheniformans</name>
    <dbReference type="NCBI Taxonomy" id="1536648"/>
    <lineage>
        <taxon>Bacteria</taxon>
        <taxon>Bacillati</taxon>
        <taxon>Chloroflexota</taxon>
        <taxon>Dehalococcoidia</taxon>
        <taxon>Dehalococcoidales</taxon>
        <taxon>Dehalococcoidaceae</taxon>
        <taxon>Dehalogenimonas</taxon>
    </lineage>
</organism>
<dbReference type="Gene3D" id="3.90.920.10">
    <property type="entry name" value="DNA primase, PRIM domain"/>
    <property type="match status" value="1"/>
</dbReference>
<dbReference type="CDD" id="cd07906">
    <property type="entry name" value="Adenylation_DNA_ligase_LigD_LigC"/>
    <property type="match status" value="1"/>
</dbReference>
<dbReference type="InterPro" id="IPR052171">
    <property type="entry name" value="NHEJ_LigD"/>
</dbReference>
<evidence type="ECO:0000256" key="16">
    <source>
        <dbReference type="ARBA" id="ARBA00023204"/>
    </source>
</evidence>
<dbReference type="GO" id="GO:0006310">
    <property type="term" value="P:DNA recombination"/>
    <property type="evidence" value="ECO:0007669"/>
    <property type="project" value="UniProtKB-KW"/>
</dbReference>
<reference evidence="24 25" key="1">
    <citation type="journal article" date="2017" name="ISME J.">
        <title>Grape pomace compost harbors organohalide-respiring Dehalogenimonas species with novel reductive dehalogenase genes.</title>
        <authorList>
            <person name="Yang Y."/>
            <person name="Higgins S.A."/>
            <person name="Yan J."/>
            <person name="Simsir B."/>
            <person name="Chourey K."/>
            <person name="Iyer R."/>
            <person name="Hettich R.L."/>
            <person name="Baldwin B."/>
            <person name="Ogles D.M."/>
            <person name="Loffler F.E."/>
        </authorList>
    </citation>
    <scope>NUCLEOTIDE SEQUENCE [LARGE SCALE GENOMIC DNA]</scope>
    <source>
        <strain evidence="24 25">GP</strain>
    </source>
</reference>
<dbReference type="GO" id="GO:0004527">
    <property type="term" value="F:exonuclease activity"/>
    <property type="evidence" value="ECO:0007669"/>
    <property type="project" value="UniProtKB-KW"/>
</dbReference>
<keyword evidence="13" id="KW-0239">DNA-directed DNA polymerase</keyword>
<evidence type="ECO:0000256" key="17">
    <source>
        <dbReference type="ARBA" id="ARBA00023211"/>
    </source>
</evidence>
<evidence type="ECO:0000256" key="12">
    <source>
        <dbReference type="ARBA" id="ARBA00022840"/>
    </source>
</evidence>
<keyword evidence="16" id="KW-0234">DNA repair</keyword>
<evidence type="ECO:0000256" key="7">
    <source>
        <dbReference type="ARBA" id="ARBA00022723"/>
    </source>
</evidence>
<evidence type="ECO:0000256" key="11">
    <source>
        <dbReference type="ARBA" id="ARBA00022839"/>
    </source>
</evidence>
<evidence type="ECO:0000256" key="5">
    <source>
        <dbReference type="ARBA" id="ARBA00022695"/>
    </source>
</evidence>
<comment type="catalytic activity">
    <reaction evidence="20">
        <text>ATP + (deoxyribonucleotide)n-3'-hydroxyl + 5'-phospho-(deoxyribonucleotide)m = (deoxyribonucleotide)n+m + AMP + diphosphate.</text>
        <dbReference type="EC" id="6.5.1.1"/>
    </reaction>
</comment>
<dbReference type="PANTHER" id="PTHR42705:SF2">
    <property type="entry name" value="BIFUNCTIONAL NON-HOMOLOGOUS END JOINING PROTEIN LIGD"/>
    <property type="match status" value="1"/>
</dbReference>
<dbReference type="InterPro" id="IPR012310">
    <property type="entry name" value="DNA_ligase_ATP-dep_cent"/>
</dbReference>
<evidence type="ECO:0000256" key="1">
    <source>
        <dbReference type="ARBA" id="ARBA00001936"/>
    </source>
</evidence>
<dbReference type="RefSeq" id="WP_102331442.1">
    <property type="nucleotide sequence ID" value="NZ_CP058566.2"/>
</dbReference>
<dbReference type="GO" id="GO:0003677">
    <property type="term" value="F:DNA binding"/>
    <property type="evidence" value="ECO:0007669"/>
    <property type="project" value="UniProtKB-KW"/>
</dbReference>
<dbReference type="AlphaFoldDB" id="A0A2P5PA68"/>
<dbReference type="NCBIfam" id="TIGR02778">
    <property type="entry name" value="ligD_pol"/>
    <property type="match status" value="1"/>
</dbReference>
<evidence type="ECO:0000256" key="9">
    <source>
        <dbReference type="ARBA" id="ARBA00022763"/>
    </source>
</evidence>
<dbReference type="GO" id="GO:0046872">
    <property type="term" value="F:metal ion binding"/>
    <property type="evidence" value="ECO:0007669"/>
    <property type="project" value="UniProtKB-KW"/>
</dbReference>
<accession>A0A2P5PA68</accession>
<dbReference type="OrthoDB" id="9802472at2"/>
<evidence type="ECO:0000256" key="20">
    <source>
        <dbReference type="ARBA" id="ARBA00034003"/>
    </source>
</evidence>
<keyword evidence="10" id="KW-0378">Hydrolase</keyword>
<dbReference type="EMBL" id="JQAN02000001">
    <property type="protein sequence ID" value="PPD59208.1"/>
    <property type="molecule type" value="Genomic_DNA"/>
</dbReference>
<dbReference type="InterPro" id="IPR014145">
    <property type="entry name" value="LigD_pol_dom"/>
</dbReference>
<keyword evidence="5" id="KW-0548">Nucleotidyltransferase</keyword>
<keyword evidence="8" id="KW-0547">Nucleotide-binding</keyword>
<evidence type="ECO:0000256" key="19">
    <source>
        <dbReference type="ARBA" id="ARBA00029943"/>
    </source>
</evidence>
<dbReference type="Gene3D" id="2.40.50.140">
    <property type="entry name" value="Nucleic acid-binding proteins"/>
    <property type="match status" value="1"/>
</dbReference>
<dbReference type="InterPro" id="IPR014146">
    <property type="entry name" value="LigD_ligase_dom"/>
</dbReference>
<dbReference type="Pfam" id="PF04679">
    <property type="entry name" value="DNA_ligase_A_C"/>
    <property type="match status" value="1"/>
</dbReference>
<keyword evidence="3 24" id="KW-0436">Ligase</keyword>
<comment type="caution">
    <text evidence="24">The sequence shown here is derived from an EMBL/GenBank/DDBJ whole genome shotgun (WGS) entry which is preliminary data.</text>
</comment>
<dbReference type="PANTHER" id="PTHR42705">
    <property type="entry name" value="BIFUNCTIONAL NON-HOMOLOGOUS END JOINING PROTEIN LIGD"/>
    <property type="match status" value="1"/>
</dbReference>
<protein>
    <recommendedName>
        <fullName evidence="2">DNA ligase (ATP)</fullName>
        <ecNumber evidence="2">6.5.1.1</ecNumber>
    </recommendedName>
    <alternativeName>
        <fullName evidence="19">NHEJ DNA polymerase</fullName>
    </alternativeName>
</protein>
<keyword evidence="12" id="KW-0067">ATP-binding</keyword>
<dbReference type="Proteomes" id="UP000235653">
    <property type="component" value="Unassembled WGS sequence"/>
</dbReference>
<dbReference type="NCBIfam" id="TIGR02779">
    <property type="entry name" value="NHEJ_ligase_lig"/>
    <property type="match status" value="1"/>
</dbReference>
<dbReference type="Pfam" id="PF21686">
    <property type="entry name" value="LigD_Prim-Pol"/>
    <property type="match status" value="1"/>
</dbReference>
<sequence>MPPAKRKRKPDPLPTEMPDGAVEAPVPRSISPMLAQLGREPPQGDEWIFEPKLDGFRTLAFIDSGKVTLRSRNDTDMSRYFPAIVTGLSNLKHPSVIFDGEIVAIDEKGKTCFQCLQQLVGLPHQHTGKQFNTVYYIFDVLYLDGFDLTGVAWDNRHAILKRVFNPGPNLKLVSDFEGDGAKIFQASVDAGMEGIVAKMRKGIYLAGKRSSEWIKVKHTQSEEFVIGGFARGYGKRSENFASLLLGYYDKGKLIYAGSVGTGFDGSTLREIEARLKPLVTDKPPFSATFEYAEGVTWVKPRLVAEVKFAEWTPGGLLRHAVFLRLRGDKAAKDIIRSQVEAPSPFSGSSTVELSGSTRQILEALQNLDDDVRVKSENHEVSLTRMNKVLWPEYRGRKALTKRDYIRYLVEVAPYILPHLKDRPLTLTRYPNGILEDRFYQKHWETELPKFVETVSIFSKENDAFQDYLLCNNLATMIWLGQLADLEIHTWYSRVGERPDRPDISGYRGSPDHLGDYLAGIPDFVVFDIDPYIYSGEEAAGGEPELNKDAFKAAVEAALWVKEAVESVGLTPFIKISGKTGLHLFTPIRRQFNYDVTRDFAGVISRLVESQYPDKITTEWAVEKRRGKIFLDYRQNVRGKTVASVYSARPTPWAGVSLPVKWEELEHIYPGDFNILNVPSRLATLGDVWADIMKSKKPLKTEIVPGKNSS</sequence>
<keyword evidence="25" id="KW-1185">Reference proteome</keyword>
<dbReference type="SUPFAM" id="SSF50249">
    <property type="entry name" value="Nucleic acid-binding proteins"/>
    <property type="match status" value="1"/>
</dbReference>
<dbReference type="Gene3D" id="3.30.1490.70">
    <property type="match status" value="1"/>
</dbReference>
<evidence type="ECO:0000256" key="22">
    <source>
        <dbReference type="ARBA" id="ARBA00049990"/>
    </source>
</evidence>
<comment type="cofactor">
    <cofactor evidence="1">
        <name>Mn(2+)</name>
        <dbReference type="ChEBI" id="CHEBI:29035"/>
    </cofactor>
</comment>
<dbReference type="CDD" id="cd07971">
    <property type="entry name" value="OBF_DNA_ligase_LigD"/>
    <property type="match status" value="1"/>
</dbReference>
<keyword evidence="11" id="KW-0269">Exonuclease</keyword>